<dbReference type="InterPro" id="IPR017517">
    <property type="entry name" value="Maleyloyr_isom"/>
</dbReference>
<dbReference type="NCBIfam" id="TIGR03086">
    <property type="entry name" value="TIGR03086 family metal-binding protein"/>
    <property type="match status" value="1"/>
</dbReference>
<evidence type="ECO:0000313" key="3">
    <source>
        <dbReference type="Proteomes" id="UP000031774"/>
    </source>
</evidence>
<dbReference type="AlphaFoldDB" id="A0A0B5IHT6"/>
<protein>
    <recommendedName>
        <fullName evidence="1">Mycothiol-dependent maleylpyruvate isomerase metal-binding domain-containing protein</fullName>
    </recommendedName>
</protein>
<dbReference type="Pfam" id="PF11716">
    <property type="entry name" value="MDMPI_N"/>
    <property type="match status" value="1"/>
</dbReference>
<dbReference type="SUPFAM" id="SSF109854">
    <property type="entry name" value="DinB/YfiT-like putative metalloenzymes"/>
    <property type="match status" value="1"/>
</dbReference>
<organism evidence="2 3">
    <name type="scientific">Streptomyces vietnamensis</name>
    <dbReference type="NCBI Taxonomy" id="362257"/>
    <lineage>
        <taxon>Bacteria</taxon>
        <taxon>Bacillati</taxon>
        <taxon>Actinomycetota</taxon>
        <taxon>Actinomycetes</taxon>
        <taxon>Kitasatosporales</taxon>
        <taxon>Streptomycetaceae</taxon>
        <taxon>Streptomyces</taxon>
    </lineage>
</organism>
<sequence length="190" mass="20838">MNEIHTHLTVCAAEASRVARAVTAEQLGTPSVCADWTVRELANHLVLYSAHGLEHRALRTELPEETTKRDFTAEDDWAEAYAAQLDRALAAWEKPEAWEGEVDMVGSAMPATEIAAMLALELALHGWDLARSTGEEYGVPEETGAYLLGVVERYADMYRRYEGFAEPGAVSETSDPFTRALALSGREPGN</sequence>
<dbReference type="InterPro" id="IPR034660">
    <property type="entry name" value="DinB/YfiT-like"/>
</dbReference>
<accession>A0A0B5IHT6</accession>
<dbReference type="GO" id="GO:0046872">
    <property type="term" value="F:metal ion binding"/>
    <property type="evidence" value="ECO:0007669"/>
    <property type="project" value="InterPro"/>
</dbReference>
<proteinExistence type="predicted"/>
<dbReference type="EMBL" id="CP010407">
    <property type="protein sequence ID" value="AJF67904.1"/>
    <property type="molecule type" value="Genomic_DNA"/>
</dbReference>
<dbReference type="NCBIfam" id="TIGR03083">
    <property type="entry name" value="maleylpyruvate isomerase family mycothiol-dependent enzyme"/>
    <property type="match status" value="1"/>
</dbReference>
<reference evidence="2 3" key="1">
    <citation type="submission" date="2014-12" db="EMBL/GenBank/DDBJ databases">
        <title>Complete genome sequence of Streptomyces vietnamensis strain GIMV4.0001, a genetic manipulable producer of the benzoisochromanequinone antibiotic granaticin.</title>
        <authorList>
            <person name="Deng M.R."/>
            <person name="Guo J."/>
            <person name="Ma L.Y."/>
            <person name="Feng G.D."/>
            <person name="Mo C.Y."/>
            <person name="Zhu H.H."/>
        </authorList>
    </citation>
    <scope>NUCLEOTIDE SEQUENCE [LARGE SCALE GENOMIC DNA]</scope>
    <source>
        <strain evidence="3">GIMV4.0001</strain>
    </source>
</reference>
<dbReference type="STRING" id="362257.SVTN_29545"/>
<keyword evidence="3" id="KW-1185">Reference proteome</keyword>
<dbReference type="Proteomes" id="UP000031774">
    <property type="component" value="Chromosome"/>
</dbReference>
<dbReference type="InterPro" id="IPR017520">
    <property type="entry name" value="CHP03086"/>
</dbReference>
<gene>
    <name evidence="2" type="ORF">SVTN_29545</name>
</gene>
<evidence type="ECO:0000259" key="1">
    <source>
        <dbReference type="Pfam" id="PF11716"/>
    </source>
</evidence>
<dbReference type="KEGG" id="svt:SVTN_29545"/>
<dbReference type="HOGENOM" id="CLU_051661_2_0_11"/>
<dbReference type="InterPro" id="IPR024344">
    <property type="entry name" value="MDMPI_metal-binding"/>
</dbReference>
<feature type="domain" description="Mycothiol-dependent maleylpyruvate isomerase metal-binding" evidence="1">
    <location>
        <begin position="12"/>
        <end position="130"/>
    </location>
</feature>
<dbReference type="Gene3D" id="1.20.120.450">
    <property type="entry name" value="dinb family like domain"/>
    <property type="match status" value="1"/>
</dbReference>
<evidence type="ECO:0000313" key="2">
    <source>
        <dbReference type="EMBL" id="AJF67904.1"/>
    </source>
</evidence>
<name>A0A0B5IHT6_9ACTN</name>
<dbReference type="RefSeq" id="WP_041131832.1">
    <property type="nucleotide sequence ID" value="NZ_CP010407.1"/>
</dbReference>